<evidence type="ECO:0000313" key="3">
    <source>
        <dbReference type="Proteomes" id="UP000571017"/>
    </source>
</evidence>
<dbReference type="RefSeq" id="WP_181473199.1">
    <property type="nucleotide sequence ID" value="NZ_JACEFG010000003.1"/>
</dbReference>
<protein>
    <submittedName>
        <fullName evidence="2">Uncharacterized protein</fullName>
    </submittedName>
</protein>
<keyword evidence="1" id="KW-1133">Transmembrane helix</keyword>
<sequence length="50" mass="5599">MGAAIIMVRTFFLRSTEYAFILQITGIILFFGGGLLIPDFTGKNKQEKET</sequence>
<proteinExistence type="predicted"/>
<evidence type="ECO:0000313" key="2">
    <source>
        <dbReference type="EMBL" id="MBA2176166.1"/>
    </source>
</evidence>
<keyword evidence="1" id="KW-0472">Membrane</keyword>
<comment type="caution">
    <text evidence="2">The sequence shown here is derived from an EMBL/GenBank/DDBJ whole genome shotgun (WGS) entry which is preliminary data.</text>
</comment>
<gene>
    <name evidence="2" type="ORF">H0266_14815</name>
</gene>
<dbReference type="AlphaFoldDB" id="A0A838CX30"/>
<feature type="transmembrane region" description="Helical" evidence="1">
    <location>
        <begin position="20"/>
        <end position="38"/>
    </location>
</feature>
<evidence type="ECO:0000256" key="1">
    <source>
        <dbReference type="SAM" id="Phobius"/>
    </source>
</evidence>
<organism evidence="2 3">
    <name type="scientific">Halobacillus locisalis</name>
    <dbReference type="NCBI Taxonomy" id="220753"/>
    <lineage>
        <taxon>Bacteria</taxon>
        <taxon>Bacillati</taxon>
        <taxon>Bacillota</taxon>
        <taxon>Bacilli</taxon>
        <taxon>Bacillales</taxon>
        <taxon>Bacillaceae</taxon>
        <taxon>Halobacillus</taxon>
    </lineage>
</organism>
<accession>A0A838CX30</accession>
<name>A0A838CX30_9BACI</name>
<dbReference type="EMBL" id="JACEFG010000003">
    <property type="protein sequence ID" value="MBA2176166.1"/>
    <property type="molecule type" value="Genomic_DNA"/>
</dbReference>
<keyword evidence="3" id="KW-1185">Reference proteome</keyword>
<dbReference type="Proteomes" id="UP000571017">
    <property type="component" value="Unassembled WGS sequence"/>
</dbReference>
<reference evidence="2 3" key="1">
    <citation type="journal article" date="2004" name="Extremophiles">
        <title>Halobacillus locisalis sp. nov., a halophilic bacterium isolated from a marine solar saltern of the Yellow Sea in Korea.</title>
        <authorList>
            <person name="Yoon J.H."/>
            <person name="Kang K.H."/>
            <person name="Oh T.K."/>
            <person name="Park Y.H."/>
        </authorList>
    </citation>
    <scope>NUCLEOTIDE SEQUENCE [LARGE SCALE GENOMIC DNA]</scope>
    <source>
        <strain evidence="2 3">KCTC 3788</strain>
    </source>
</reference>
<keyword evidence="1" id="KW-0812">Transmembrane</keyword>